<reference evidence="2" key="1">
    <citation type="journal article" date="2019" name="Int. J. Syst. Evol. Microbiol.">
        <title>The Global Catalogue of Microorganisms (GCM) 10K type strain sequencing project: providing services to taxonomists for standard genome sequencing and annotation.</title>
        <authorList>
            <consortium name="The Broad Institute Genomics Platform"/>
            <consortium name="The Broad Institute Genome Sequencing Center for Infectious Disease"/>
            <person name="Wu L."/>
            <person name="Ma J."/>
        </authorList>
    </citation>
    <scope>NUCLEOTIDE SEQUENCE [LARGE SCALE GENOMIC DNA]</scope>
    <source>
        <strain evidence="2">JCM 18410</strain>
    </source>
</reference>
<comment type="caution">
    <text evidence="1">The sequence shown here is derived from an EMBL/GenBank/DDBJ whole genome shotgun (WGS) entry which is preliminary data.</text>
</comment>
<dbReference type="Proteomes" id="UP001500124">
    <property type="component" value="Unassembled WGS sequence"/>
</dbReference>
<sequence>MTVLPPEELHRLHQLITWEYPPPTSLALEGRACTWCGTATDESAISMSPLDPCRVCLTCYAGQLAWFATWYDWHSHVLGCAHCQHGRTCYVSRGRRTLHELTVEAAHRELICFSCHQPLGNTEPALPVLWMGDSRDYPGYVDAPCLTKEAAAR</sequence>
<name>A0ABP9K1Z0_9ACTN</name>
<evidence type="ECO:0000313" key="1">
    <source>
        <dbReference type="EMBL" id="GAA5048298.1"/>
    </source>
</evidence>
<gene>
    <name evidence="1" type="ORF">GCM10023336_14310</name>
</gene>
<dbReference type="RefSeq" id="WP_345667594.1">
    <property type="nucleotide sequence ID" value="NZ_BAABKC010000019.1"/>
</dbReference>
<evidence type="ECO:0000313" key="2">
    <source>
        <dbReference type="Proteomes" id="UP001500124"/>
    </source>
</evidence>
<organism evidence="1 2">
    <name type="scientific">Streptomyces similanensis</name>
    <dbReference type="NCBI Taxonomy" id="1274988"/>
    <lineage>
        <taxon>Bacteria</taxon>
        <taxon>Bacillati</taxon>
        <taxon>Actinomycetota</taxon>
        <taxon>Actinomycetes</taxon>
        <taxon>Kitasatosporales</taxon>
        <taxon>Streptomycetaceae</taxon>
        <taxon>Streptomyces</taxon>
    </lineage>
</organism>
<accession>A0ABP9K1Z0</accession>
<keyword evidence="2" id="KW-1185">Reference proteome</keyword>
<proteinExistence type="predicted"/>
<dbReference type="EMBL" id="BAABKC010000019">
    <property type="protein sequence ID" value="GAA5048298.1"/>
    <property type="molecule type" value="Genomic_DNA"/>
</dbReference>
<protein>
    <submittedName>
        <fullName evidence="1">Uncharacterized protein</fullName>
    </submittedName>
</protein>